<feature type="region of interest" description="Disordered" evidence="11">
    <location>
        <begin position="356"/>
        <end position="402"/>
    </location>
</feature>
<evidence type="ECO:0000256" key="8">
    <source>
        <dbReference type="ARBA" id="ARBA00023242"/>
    </source>
</evidence>
<accession>A0A9P4IXW8</accession>
<sequence>LKTLSLDSKITPEEPAKRINDGEDLAFFLRSRAFADIVTFIGQLNRAMFPQSMEDGEVRAWPTQSVHILQSPQVMRIKVLVQTLGTILKDTPPEEGPRRFGNVAFRTWYAKVEERLPKLLQQALPEDVWNHVEKDQADALKKELGSYFLGSLGSAERLDYGTGHELSFLAFLLSIWKLNGFAPSDSGQEERGIVVGVIEPYLELVRTLIKTYTLEPAGSHGVWGLDDHSFVPFIFGSAQVAPPVLPGAPIPTEGGLRDAVRPNQVVNEQAVRQLAGQNMYFAAVTFIYDVKKGPFWEHSPMLYDISGIEAGWAKINKGLVKMYRAEVLAKFPVVQHLRFGSLLGWEVDPDAVAAAPSVHAQSQPKTSQPHLSTAAYSSDIRTTRPMAGAGSTAAPWARPPPP</sequence>
<feature type="non-terminal residue" evidence="12">
    <location>
        <position position="402"/>
    </location>
</feature>
<dbReference type="InterPro" id="IPR037218">
    <property type="entry name" value="PTPA_sf"/>
</dbReference>
<keyword evidence="13" id="KW-1185">Reference proteome</keyword>
<dbReference type="EC" id="5.2.1.8" evidence="10"/>
<dbReference type="PANTHER" id="PTHR10012">
    <property type="entry name" value="SERINE/THREONINE-PROTEIN PHOSPHATASE 2A REGULATORY SUBUNIT B"/>
    <property type="match status" value="1"/>
</dbReference>
<comment type="function">
    <text evidence="9">PPIases accelerate the folding of proteins. It catalyzes the cis-trans isomerization of proline imidic peptide bonds in oligopeptides. Acts as a regulatory subunit for PP2A-like phosphatases modulating their activity or substrate specificity, probably by inducing a conformational change in the catalytic subunit, a direct target of the PPIase. Can reactivate inactive phosphatase PP2A-phosphatase methylesterase complexes (PP2Ai) in presence of ATP and Mg(2+) by dissociating the inactive form from the complex.</text>
</comment>
<comment type="similarity">
    <text evidence="4 10">Belongs to the PTPA-type PPIase family.</text>
</comment>
<evidence type="ECO:0000256" key="10">
    <source>
        <dbReference type="RuleBase" id="RU361210"/>
    </source>
</evidence>
<dbReference type="FunFam" id="1.20.120.1150:FF:000003">
    <property type="entry name" value="Serine/threonine-protein phosphatase 2A activator"/>
    <property type="match status" value="1"/>
</dbReference>
<evidence type="ECO:0000256" key="9">
    <source>
        <dbReference type="ARBA" id="ARBA00025287"/>
    </source>
</evidence>
<dbReference type="GO" id="GO:0005634">
    <property type="term" value="C:nucleus"/>
    <property type="evidence" value="ECO:0007669"/>
    <property type="project" value="UniProtKB-SubCell"/>
</dbReference>
<dbReference type="CDD" id="cd04087">
    <property type="entry name" value="PTPA"/>
    <property type="match status" value="1"/>
</dbReference>
<dbReference type="GO" id="GO:0007052">
    <property type="term" value="P:mitotic spindle organization"/>
    <property type="evidence" value="ECO:0007669"/>
    <property type="project" value="TreeGrafter"/>
</dbReference>
<name>A0A9P4IXW8_9PEZI</name>
<keyword evidence="6 10" id="KW-0697">Rotamase</keyword>
<organism evidence="12 13">
    <name type="scientific">Myriangium duriaei CBS 260.36</name>
    <dbReference type="NCBI Taxonomy" id="1168546"/>
    <lineage>
        <taxon>Eukaryota</taxon>
        <taxon>Fungi</taxon>
        <taxon>Dikarya</taxon>
        <taxon>Ascomycota</taxon>
        <taxon>Pezizomycotina</taxon>
        <taxon>Dothideomycetes</taxon>
        <taxon>Dothideomycetidae</taxon>
        <taxon>Myriangiales</taxon>
        <taxon>Myriangiaceae</taxon>
        <taxon>Myriangium</taxon>
    </lineage>
</organism>
<evidence type="ECO:0000256" key="4">
    <source>
        <dbReference type="ARBA" id="ARBA00011019"/>
    </source>
</evidence>
<keyword evidence="5 10" id="KW-0963">Cytoplasm</keyword>
<dbReference type="GO" id="GO:0003755">
    <property type="term" value="F:peptidyl-prolyl cis-trans isomerase activity"/>
    <property type="evidence" value="ECO:0007669"/>
    <property type="project" value="UniProtKB-KW"/>
</dbReference>
<dbReference type="Gene3D" id="1.20.120.1150">
    <property type="match status" value="1"/>
</dbReference>
<dbReference type="GO" id="GO:0008160">
    <property type="term" value="F:protein tyrosine phosphatase activator activity"/>
    <property type="evidence" value="ECO:0007669"/>
    <property type="project" value="TreeGrafter"/>
</dbReference>
<comment type="caution">
    <text evidence="12">The sequence shown here is derived from an EMBL/GenBank/DDBJ whole genome shotgun (WGS) entry which is preliminary data.</text>
</comment>
<evidence type="ECO:0000256" key="7">
    <source>
        <dbReference type="ARBA" id="ARBA00023235"/>
    </source>
</evidence>
<dbReference type="PIRSF" id="PIRSF016325">
    <property type="entry name" value="Phstyr_phstse_ac"/>
    <property type="match status" value="1"/>
</dbReference>
<dbReference type="InterPro" id="IPR043170">
    <property type="entry name" value="PTPA_C_lid"/>
</dbReference>
<evidence type="ECO:0000256" key="6">
    <source>
        <dbReference type="ARBA" id="ARBA00023110"/>
    </source>
</evidence>
<dbReference type="InterPro" id="IPR004327">
    <property type="entry name" value="Phstyr_phstse_ac"/>
</dbReference>
<protein>
    <recommendedName>
        <fullName evidence="10">Serine/threonine-protein phosphatase 2A activator</fullName>
        <ecNumber evidence="10">5.2.1.8</ecNumber>
    </recommendedName>
    <alternativeName>
        <fullName evidence="10">Phosphotyrosyl phosphatase activator</fullName>
    </alternativeName>
</protein>
<dbReference type="OrthoDB" id="16120at2759"/>
<evidence type="ECO:0000256" key="1">
    <source>
        <dbReference type="ARBA" id="ARBA00000971"/>
    </source>
</evidence>
<dbReference type="EMBL" id="ML996092">
    <property type="protein sequence ID" value="KAF2148864.1"/>
    <property type="molecule type" value="Genomic_DNA"/>
</dbReference>
<dbReference type="AlphaFoldDB" id="A0A9P4IXW8"/>
<proteinExistence type="inferred from homology"/>
<keyword evidence="7 10" id="KW-0413">Isomerase</keyword>
<evidence type="ECO:0000256" key="2">
    <source>
        <dbReference type="ARBA" id="ARBA00004123"/>
    </source>
</evidence>
<evidence type="ECO:0000256" key="5">
    <source>
        <dbReference type="ARBA" id="ARBA00022490"/>
    </source>
</evidence>
<dbReference type="GO" id="GO:0000159">
    <property type="term" value="C:protein phosphatase type 2A complex"/>
    <property type="evidence" value="ECO:0007669"/>
    <property type="project" value="TreeGrafter"/>
</dbReference>
<reference evidence="12" key="1">
    <citation type="journal article" date="2020" name="Stud. Mycol.">
        <title>101 Dothideomycetes genomes: a test case for predicting lifestyles and emergence of pathogens.</title>
        <authorList>
            <person name="Haridas S."/>
            <person name="Albert R."/>
            <person name="Binder M."/>
            <person name="Bloem J."/>
            <person name="Labutti K."/>
            <person name="Salamov A."/>
            <person name="Andreopoulos B."/>
            <person name="Baker S."/>
            <person name="Barry K."/>
            <person name="Bills G."/>
            <person name="Bluhm B."/>
            <person name="Cannon C."/>
            <person name="Castanera R."/>
            <person name="Culley D."/>
            <person name="Daum C."/>
            <person name="Ezra D."/>
            <person name="Gonzalez J."/>
            <person name="Henrissat B."/>
            <person name="Kuo A."/>
            <person name="Liang C."/>
            <person name="Lipzen A."/>
            <person name="Lutzoni F."/>
            <person name="Magnuson J."/>
            <person name="Mondo S."/>
            <person name="Nolan M."/>
            <person name="Ohm R."/>
            <person name="Pangilinan J."/>
            <person name="Park H.-J."/>
            <person name="Ramirez L."/>
            <person name="Alfaro M."/>
            <person name="Sun H."/>
            <person name="Tritt A."/>
            <person name="Yoshinaga Y."/>
            <person name="Zwiers L.-H."/>
            <person name="Turgeon B."/>
            <person name="Goodwin S."/>
            <person name="Spatafora J."/>
            <person name="Crous P."/>
            <person name="Grigoriev I."/>
        </authorList>
    </citation>
    <scope>NUCLEOTIDE SEQUENCE</scope>
    <source>
        <strain evidence="12">CBS 260.36</strain>
    </source>
</reference>
<evidence type="ECO:0000313" key="12">
    <source>
        <dbReference type="EMBL" id="KAF2148864.1"/>
    </source>
</evidence>
<evidence type="ECO:0000313" key="13">
    <source>
        <dbReference type="Proteomes" id="UP000799439"/>
    </source>
</evidence>
<comment type="subcellular location">
    <subcellularLocation>
        <location evidence="3 10">Cytoplasm</location>
    </subcellularLocation>
    <subcellularLocation>
        <location evidence="2">Nucleus</location>
    </subcellularLocation>
</comment>
<dbReference type="Pfam" id="PF03095">
    <property type="entry name" value="PTPA"/>
    <property type="match status" value="1"/>
</dbReference>
<keyword evidence="8" id="KW-0539">Nucleus</keyword>
<evidence type="ECO:0000256" key="11">
    <source>
        <dbReference type="SAM" id="MobiDB-lite"/>
    </source>
</evidence>
<evidence type="ECO:0000256" key="3">
    <source>
        <dbReference type="ARBA" id="ARBA00004496"/>
    </source>
</evidence>
<gene>
    <name evidence="12" type="ORF">K461DRAFT_206246</name>
</gene>
<dbReference type="Proteomes" id="UP000799439">
    <property type="component" value="Unassembled WGS sequence"/>
</dbReference>
<dbReference type="SUPFAM" id="SSF140984">
    <property type="entry name" value="PTPA-like"/>
    <property type="match status" value="1"/>
</dbReference>
<dbReference type="GO" id="GO:0005737">
    <property type="term" value="C:cytoplasm"/>
    <property type="evidence" value="ECO:0007669"/>
    <property type="project" value="UniProtKB-SubCell"/>
</dbReference>
<dbReference type="PANTHER" id="PTHR10012:SF3">
    <property type="entry name" value="SERINE_THREONINE-PROTEIN PHOSPHATASE 2A ACTIVATOR 1"/>
    <property type="match status" value="1"/>
</dbReference>
<feature type="compositionally biased region" description="Polar residues" evidence="11">
    <location>
        <begin position="365"/>
        <end position="380"/>
    </location>
</feature>
<comment type="catalytic activity">
    <reaction evidence="1 10">
        <text>[protein]-peptidylproline (omega=180) = [protein]-peptidylproline (omega=0)</text>
        <dbReference type="Rhea" id="RHEA:16237"/>
        <dbReference type="Rhea" id="RHEA-COMP:10747"/>
        <dbReference type="Rhea" id="RHEA-COMP:10748"/>
        <dbReference type="ChEBI" id="CHEBI:83833"/>
        <dbReference type="ChEBI" id="CHEBI:83834"/>
        <dbReference type="EC" id="5.2.1.8"/>
    </reaction>
</comment>
<feature type="non-terminal residue" evidence="12">
    <location>
        <position position="1"/>
    </location>
</feature>